<keyword evidence="2" id="KW-1185">Reference proteome</keyword>
<organism evidence="1 2">
    <name type="scientific">Papaver atlanticum</name>
    <dbReference type="NCBI Taxonomy" id="357466"/>
    <lineage>
        <taxon>Eukaryota</taxon>
        <taxon>Viridiplantae</taxon>
        <taxon>Streptophyta</taxon>
        <taxon>Embryophyta</taxon>
        <taxon>Tracheophyta</taxon>
        <taxon>Spermatophyta</taxon>
        <taxon>Magnoliopsida</taxon>
        <taxon>Ranunculales</taxon>
        <taxon>Papaveraceae</taxon>
        <taxon>Papaveroideae</taxon>
        <taxon>Papaver</taxon>
    </lineage>
</organism>
<gene>
    <name evidence="1" type="ORF">MKW98_016598</name>
</gene>
<feature type="non-terminal residue" evidence="1">
    <location>
        <position position="117"/>
    </location>
</feature>
<dbReference type="Proteomes" id="UP001202328">
    <property type="component" value="Unassembled WGS sequence"/>
</dbReference>
<reference evidence="1" key="1">
    <citation type="submission" date="2022-04" db="EMBL/GenBank/DDBJ databases">
        <title>A functionally conserved STORR gene fusion in Papaver species that diverged 16.8 million years ago.</title>
        <authorList>
            <person name="Catania T."/>
        </authorList>
    </citation>
    <scope>NUCLEOTIDE SEQUENCE</scope>
    <source>
        <strain evidence="1">S-188037</strain>
    </source>
</reference>
<evidence type="ECO:0000313" key="2">
    <source>
        <dbReference type="Proteomes" id="UP001202328"/>
    </source>
</evidence>
<name>A0AAD4XJ90_9MAGN</name>
<sequence length="117" mass="12738">MAKFVNVRLVVALSLIVCASVFIGVGGVRDIDSYNNSPAEAPSVDPLPKQCSISGPCGVFVQNLILLKAMPSEADGVCCQELVQTTKFCWEKIMDLLEDQKIPAFANLHPWAENAWD</sequence>
<dbReference type="AlphaFoldDB" id="A0AAD4XJ90"/>
<protein>
    <recommendedName>
        <fullName evidence="3">Prolamin-like domain-containing protein</fullName>
    </recommendedName>
</protein>
<evidence type="ECO:0000313" key="1">
    <source>
        <dbReference type="EMBL" id="KAI3919045.1"/>
    </source>
</evidence>
<accession>A0AAD4XJ90</accession>
<comment type="caution">
    <text evidence="1">The sequence shown here is derived from an EMBL/GenBank/DDBJ whole genome shotgun (WGS) entry which is preliminary data.</text>
</comment>
<dbReference type="EMBL" id="JAJJMB010008936">
    <property type="protein sequence ID" value="KAI3919045.1"/>
    <property type="molecule type" value="Genomic_DNA"/>
</dbReference>
<evidence type="ECO:0008006" key="3">
    <source>
        <dbReference type="Google" id="ProtNLM"/>
    </source>
</evidence>
<proteinExistence type="predicted"/>